<dbReference type="InterPro" id="IPR023997">
    <property type="entry name" value="TonB-dep_OMP_SusC/RagA_CS"/>
</dbReference>
<organism evidence="9 10">
    <name type="scientific">Bacteroides vicugnae</name>
    <dbReference type="NCBI Taxonomy" id="3037989"/>
    <lineage>
        <taxon>Bacteria</taxon>
        <taxon>Pseudomonadati</taxon>
        <taxon>Bacteroidota</taxon>
        <taxon>Bacteroidia</taxon>
        <taxon>Bacteroidales</taxon>
        <taxon>Bacteroidaceae</taxon>
        <taxon>Bacteroides</taxon>
    </lineage>
</organism>
<evidence type="ECO:0000256" key="7">
    <source>
        <dbReference type="PROSITE-ProRule" id="PRU01360"/>
    </source>
</evidence>
<keyword evidence="10" id="KW-1185">Reference proteome</keyword>
<evidence type="ECO:0000256" key="4">
    <source>
        <dbReference type="ARBA" id="ARBA00022692"/>
    </source>
</evidence>
<keyword evidence="3 7" id="KW-1134">Transmembrane beta strand</keyword>
<name>A0ABU5HUC3_9BACE</name>
<evidence type="ECO:0000259" key="8">
    <source>
        <dbReference type="Pfam" id="PF07715"/>
    </source>
</evidence>
<dbReference type="Pfam" id="PF07715">
    <property type="entry name" value="Plug"/>
    <property type="match status" value="1"/>
</dbReference>
<dbReference type="SUPFAM" id="SSF49464">
    <property type="entry name" value="Carboxypeptidase regulatory domain-like"/>
    <property type="match status" value="1"/>
</dbReference>
<keyword evidence="9" id="KW-0675">Receptor</keyword>
<dbReference type="Proteomes" id="UP001292913">
    <property type="component" value="Unassembled WGS sequence"/>
</dbReference>
<dbReference type="PROSITE" id="PS52016">
    <property type="entry name" value="TONB_DEPENDENT_REC_3"/>
    <property type="match status" value="1"/>
</dbReference>
<dbReference type="InterPro" id="IPR039426">
    <property type="entry name" value="TonB-dep_rcpt-like"/>
</dbReference>
<keyword evidence="4 7" id="KW-0812">Transmembrane</keyword>
<evidence type="ECO:0000313" key="10">
    <source>
        <dbReference type="Proteomes" id="UP001292913"/>
    </source>
</evidence>
<feature type="domain" description="TonB-dependent receptor plug" evidence="8">
    <location>
        <begin position="124"/>
        <end position="229"/>
    </location>
</feature>
<dbReference type="InterPro" id="IPR023996">
    <property type="entry name" value="TonB-dep_OMP_SusC/RagA"/>
</dbReference>
<keyword evidence="6 7" id="KW-0998">Cell outer membrane</keyword>
<dbReference type="NCBIfam" id="TIGR04056">
    <property type="entry name" value="OMP_RagA_SusC"/>
    <property type="match status" value="1"/>
</dbReference>
<dbReference type="InterPro" id="IPR036942">
    <property type="entry name" value="Beta-barrel_TonB_sf"/>
</dbReference>
<evidence type="ECO:0000256" key="5">
    <source>
        <dbReference type="ARBA" id="ARBA00023136"/>
    </source>
</evidence>
<comment type="subcellular location">
    <subcellularLocation>
        <location evidence="1 7">Cell outer membrane</location>
        <topology evidence="1 7">Multi-pass membrane protein</topology>
    </subcellularLocation>
</comment>
<comment type="similarity">
    <text evidence="7">Belongs to the TonB-dependent receptor family.</text>
</comment>
<comment type="caution">
    <text evidence="9">The sequence shown here is derived from an EMBL/GenBank/DDBJ whole genome shotgun (WGS) entry which is preliminary data.</text>
</comment>
<evidence type="ECO:0000256" key="1">
    <source>
        <dbReference type="ARBA" id="ARBA00004571"/>
    </source>
</evidence>
<dbReference type="InterPro" id="IPR008969">
    <property type="entry name" value="CarboxyPept-like_regulatory"/>
</dbReference>
<sequence length="1034" mass="116939">MKNIQQYIVLFLMILLLVPQTMRGQEDKQKFIIKGVVEDALGPIVGASVIAKNQPGVGTITDLDGNFSIKVGPYDVLQITFVGYQAVEIPVLSIKDRNHLSVKMVENNQTIDEVVVTASGVQKKKTLTGAITNVELKHLNAPGANLTNSLAGVVPGIIAMQSSGEPGENMSQFWIRGMSTFGAKSGALILVDGVERSFNEIPVEDIESFSVLKDASATAIYGQRGANGVVLITTKRGEKGKVKINVKAGFDWNSPVKVPEYASGYDWARLANEALVGRYENPLYTNEELAIIQHGLDPDLYPNVDWRDLMLKNGAPSYYANISFSGGSDNVRYFVSGRYTGENGRYRTASSENTYNTNSIYERWNYRANVDMNLTRTTVLSASVGGWLVNRNAPSSSSEDIWKSFASYTPLSAPRKWSTGQWPIVNGMTTPEYQLTQTGYRTIWENKIESSISLEQDLSFITKGLKFNGVFAFDTYNWNQITRSKSQELWSAENMRDGNGNLVLKRESNASAMNQKKEVQGDKRYYLQASLDYSRMFANKHRVGAFAMVYQQETSDVNFAEDDLMGSIPHRTLAYSGRFTYAYKDRYLTEFNWGYTGSENFEKGKQFGFFPAVSLGWVISEESFVKKAMPWLSQFKVRASYGEVGNDELEGRRFPYITLVNTDDGGSYTFGEFGSNRVQAYRIKTLGTPYLTWEVAKKYDVGVDFSFFNDRITGTVDWFLDRRDDIFMKRNQMPLTTGLADQTPMANVGKMKSYGWDGNIAYTQQIGKVNLQFRANFTYQTTDILDKDEAANELWYKMEKGFQLNQTKGLIALGLFEDQNDIDRSPDQSSLANKTILPGDIKYKDVNGDGIINDDDIVPLGYRQTPGLQYGFGLSANWKNWGINLLFQGTGKCDFFLGGSGPHAFHDGKRGNILQVMVEGNRWIPKEISGTEATENPNADWPRLTYTNNNNNNRKSTFWLRERKYLRLRNLEITYDFPQMWTRKFFVNNMRIGFIGQNLLTWAPFKWWDPEVPSEDGSNYPINRTYSCYLQFSF</sequence>
<reference evidence="9 10" key="1">
    <citation type="submission" date="2023-04" db="EMBL/GenBank/DDBJ databases">
        <title>Bacteroides pacosi sp. nov., isolated from the fecal material of an alpaca.</title>
        <authorList>
            <person name="Miller S."/>
            <person name="Hendry M."/>
            <person name="King J."/>
            <person name="Sankaranarayanan K."/>
            <person name="Lawson P.A."/>
        </authorList>
    </citation>
    <scope>NUCLEOTIDE SEQUENCE [LARGE SCALE GENOMIC DNA]</scope>
    <source>
        <strain evidence="9 10">A2-P53</strain>
    </source>
</reference>
<gene>
    <name evidence="9" type="ORF">QHG74_18895</name>
</gene>
<keyword evidence="5 7" id="KW-0472">Membrane</keyword>
<dbReference type="InterPro" id="IPR012910">
    <property type="entry name" value="Plug_dom"/>
</dbReference>
<keyword evidence="2 7" id="KW-0813">Transport</keyword>
<evidence type="ECO:0000313" key="9">
    <source>
        <dbReference type="EMBL" id="MDY7259783.1"/>
    </source>
</evidence>
<dbReference type="Pfam" id="PF13715">
    <property type="entry name" value="CarbopepD_reg_2"/>
    <property type="match status" value="1"/>
</dbReference>
<evidence type="ECO:0000256" key="2">
    <source>
        <dbReference type="ARBA" id="ARBA00022448"/>
    </source>
</evidence>
<dbReference type="EMBL" id="JARZAK010000015">
    <property type="protein sequence ID" value="MDY7259783.1"/>
    <property type="molecule type" value="Genomic_DNA"/>
</dbReference>
<dbReference type="RefSeq" id="WP_321019693.1">
    <property type="nucleotide sequence ID" value="NZ_JARZAK010000015.1"/>
</dbReference>
<accession>A0ABU5HUC3</accession>
<evidence type="ECO:0000256" key="6">
    <source>
        <dbReference type="ARBA" id="ARBA00023237"/>
    </source>
</evidence>
<dbReference type="Gene3D" id="2.40.170.20">
    <property type="entry name" value="TonB-dependent receptor, beta-barrel domain"/>
    <property type="match status" value="1"/>
</dbReference>
<dbReference type="Gene3D" id="2.170.130.10">
    <property type="entry name" value="TonB-dependent receptor, plug domain"/>
    <property type="match status" value="1"/>
</dbReference>
<evidence type="ECO:0000256" key="3">
    <source>
        <dbReference type="ARBA" id="ARBA00022452"/>
    </source>
</evidence>
<dbReference type="NCBIfam" id="TIGR04057">
    <property type="entry name" value="SusC_RagA_signa"/>
    <property type="match status" value="1"/>
</dbReference>
<dbReference type="InterPro" id="IPR037066">
    <property type="entry name" value="Plug_dom_sf"/>
</dbReference>
<dbReference type="SUPFAM" id="SSF56935">
    <property type="entry name" value="Porins"/>
    <property type="match status" value="1"/>
</dbReference>
<protein>
    <submittedName>
        <fullName evidence="9">TonB-dependent receptor</fullName>
    </submittedName>
</protein>
<proteinExistence type="inferred from homology"/>